<feature type="transmembrane region" description="Helical" evidence="1">
    <location>
        <begin position="185"/>
        <end position="204"/>
    </location>
</feature>
<evidence type="ECO:0000313" key="3">
    <source>
        <dbReference type="EMBL" id="OAA93848.1"/>
    </source>
</evidence>
<feature type="transmembrane region" description="Helical" evidence="1">
    <location>
        <begin position="12"/>
        <end position="31"/>
    </location>
</feature>
<keyword evidence="1" id="KW-0472">Membrane</keyword>
<keyword evidence="3" id="KW-0378">Hydrolase</keyword>
<feature type="domain" description="CAAX prenyl protease 2/Lysostaphin resistance protein A-like" evidence="2">
    <location>
        <begin position="156"/>
        <end position="255"/>
    </location>
</feature>
<keyword evidence="1" id="KW-1133">Transmembrane helix</keyword>
<feature type="transmembrane region" description="Helical" evidence="1">
    <location>
        <begin position="85"/>
        <end position="103"/>
    </location>
</feature>
<gene>
    <name evidence="4" type="ORF">CLCOS_15000</name>
    <name evidence="3" type="ORF">WX73_03758</name>
</gene>
<feature type="transmembrane region" description="Helical" evidence="1">
    <location>
        <begin position="153"/>
        <end position="173"/>
    </location>
</feature>
<feature type="transmembrane region" description="Helical" evidence="1">
    <location>
        <begin position="216"/>
        <end position="237"/>
    </location>
</feature>
<feature type="transmembrane region" description="Helical" evidence="1">
    <location>
        <begin position="124"/>
        <end position="141"/>
    </location>
</feature>
<protein>
    <submittedName>
        <fullName evidence="3">CAAX amino terminal protease self-immunity</fullName>
    </submittedName>
</protein>
<keyword evidence="3" id="KW-0645">Protease</keyword>
<keyword evidence="6" id="KW-1185">Reference proteome</keyword>
<evidence type="ECO:0000313" key="4">
    <source>
        <dbReference type="EMBL" id="OBR95176.1"/>
    </source>
</evidence>
<dbReference type="EMBL" id="LROR01000038">
    <property type="protein sequence ID" value="OBR95176.1"/>
    <property type="molecule type" value="Genomic_DNA"/>
</dbReference>
<organism evidence="3 5">
    <name type="scientific">Clostridium coskatii</name>
    <dbReference type="NCBI Taxonomy" id="1705578"/>
    <lineage>
        <taxon>Bacteria</taxon>
        <taxon>Bacillati</taxon>
        <taxon>Bacillota</taxon>
        <taxon>Clostridia</taxon>
        <taxon>Eubacteriales</taxon>
        <taxon>Clostridiaceae</taxon>
        <taxon>Clostridium</taxon>
    </lineage>
</organism>
<evidence type="ECO:0000313" key="6">
    <source>
        <dbReference type="Proteomes" id="UP000093694"/>
    </source>
</evidence>
<reference evidence="4 6" key="2">
    <citation type="journal article" date="2016" name="Front. Microbiol.">
        <title>Industrial Acetogenic Biocatalysts: A Comparative Metabolic and Genomic Analysis.</title>
        <authorList>
            <person name="Bengelsdorf F."/>
            <person name="Poehlein A."/>
            <person name="Sonja S."/>
            <person name="Erz C."/>
            <person name="Hummel T."/>
            <person name="Hoffmeister S."/>
            <person name="Daniel R."/>
            <person name="Durre P."/>
        </authorList>
    </citation>
    <scope>NUCLEOTIDE SEQUENCE [LARGE SCALE GENOMIC DNA]</scope>
    <source>
        <strain evidence="4 6">PTA-10522</strain>
    </source>
</reference>
<evidence type="ECO:0000313" key="5">
    <source>
        <dbReference type="Proteomes" id="UP000077384"/>
    </source>
</evidence>
<dbReference type="GO" id="GO:0080120">
    <property type="term" value="P:CAAX-box protein maturation"/>
    <property type="evidence" value="ECO:0007669"/>
    <property type="project" value="UniProtKB-ARBA"/>
</dbReference>
<dbReference type="PATRIC" id="fig|1705578.3.peg.3829"/>
<sequence length="259" mass="30024">MSELIQQQIKDFLPQESLVFLLCFLCIKFIIKKMRFKYYAINIENIKKSAAISLVFAIFCGTILNPVIVQIICRFNIIIGSMSTIFVYAVIFIIEVFPVILAIKFNRENLYSIGITGKNFLKSISIAFISYSMYFVFAIMIRHKFDYINIDYSFLNLWMFIYFIIVGLTEEIIFRGYVQTRLIKCIGISRGVVITAFIFCFSHIPQRMICANFNFTNALASSIILLPTALFLGYLFFKTRNIITSTIFHALFNFLVNVI</sequence>
<comment type="caution">
    <text evidence="3">The sequence shown here is derived from an EMBL/GenBank/DDBJ whole genome shotgun (WGS) entry which is preliminary data.</text>
</comment>
<dbReference type="Proteomes" id="UP000093694">
    <property type="component" value="Unassembled WGS sequence"/>
</dbReference>
<reference evidence="3 5" key="1">
    <citation type="journal article" date="2015" name="Biotechnol. Bioeng.">
        <title>Genome sequence and phenotypic characterization of Caulobacter segnis.</title>
        <authorList>
            <person name="Patel S."/>
            <person name="Fletcher B."/>
            <person name="Scott D.C."/>
            <person name="Ely B."/>
        </authorList>
    </citation>
    <scope>NUCLEOTIDE SEQUENCE [LARGE SCALE GENOMIC DNA]</scope>
    <source>
        <strain evidence="3 5">PS02</strain>
    </source>
</reference>
<keyword evidence="1" id="KW-0812">Transmembrane</keyword>
<dbReference type="Proteomes" id="UP000077384">
    <property type="component" value="Unassembled WGS sequence"/>
</dbReference>
<dbReference type="GO" id="GO:0006508">
    <property type="term" value="P:proteolysis"/>
    <property type="evidence" value="ECO:0007669"/>
    <property type="project" value="UniProtKB-KW"/>
</dbReference>
<dbReference type="AlphaFoldDB" id="A0A166TLS6"/>
<dbReference type="InterPro" id="IPR003675">
    <property type="entry name" value="Rce1/LyrA-like_dom"/>
</dbReference>
<proteinExistence type="predicted"/>
<accession>A0A166TLS6</accession>
<evidence type="ECO:0000259" key="2">
    <source>
        <dbReference type="Pfam" id="PF02517"/>
    </source>
</evidence>
<dbReference type="EMBL" id="LITQ01000009">
    <property type="protein sequence ID" value="OAA93848.1"/>
    <property type="molecule type" value="Genomic_DNA"/>
</dbReference>
<feature type="transmembrane region" description="Helical" evidence="1">
    <location>
        <begin position="52"/>
        <end position="79"/>
    </location>
</feature>
<name>A0A166TLS6_9CLOT</name>
<dbReference type="GO" id="GO:0004175">
    <property type="term" value="F:endopeptidase activity"/>
    <property type="evidence" value="ECO:0007669"/>
    <property type="project" value="UniProtKB-ARBA"/>
</dbReference>
<dbReference type="Pfam" id="PF02517">
    <property type="entry name" value="Rce1-like"/>
    <property type="match status" value="1"/>
</dbReference>
<evidence type="ECO:0000256" key="1">
    <source>
        <dbReference type="SAM" id="Phobius"/>
    </source>
</evidence>